<proteinExistence type="predicted"/>
<gene>
    <name evidence="3" type="primary">LOC123394208</name>
</gene>
<dbReference type="Proteomes" id="UP000000715">
    <property type="component" value="Unplaced"/>
</dbReference>
<organism evidence="2 3">
    <name type="scientific">Mustela putorius furo</name>
    <name type="common">European domestic ferret</name>
    <name type="synonym">Mustela furo</name>
    <dbReference type="NCBI Taxonomy" id="9669"/>
    <lineage>
        <taxon>Eukaryota</taxon>
        <taxon>Metazoa</taxon>
        <taxon>Chordata</taxon>
        <taxon>Craniata</taxon>
        <taxon>Vertebrata</taxon>
        <taxon>Euteleostomi</taxon>
        <taxon>Mammalia</taxon>
        <taxon>Eutheria</taxon>
        <taxon>Laurasiatheria</taxon>
        <taxon>Carnivora</taxon>
        <taxon>Caniformia</taxon>
        <taxon>Musteloidea</taxon>
        <taxon>Mustelidae</taxon>
        <taxon>Mustelinae</taxon>
        <taxon>Mustela</taxon>
    </lineage>
</organism>
<feature type="compositionally biased region" description="Low complexity" evidence="1">
    <location>
        <begin position="30"/>
        <end position="49"/>
    </location>
</feature>
<dbReference type="AlphaFoldDB" id="A0A8U0SLJ2"/>
<name>A0A8U0SLJ2_MUSPF</name>
<feature type="region of interest" description="Disordered" evidence="1">
    <location>
        <begin position="10"/>
        <end position="89"/>
    </location>
</feature>
<feature type="region of interest" description="Disordered" evidence="1">
    <location>
        <begin position="115"/>
        <end position="134"/>
    </location>
</feature>
<evidence type="ECO:0000313" key="3">
    <source>
        <dbReference type="RefSeq" id="XP_044943907.1"/>
    </source>
</evidence>
<feature type="compositionally biased region" description="Gly residues" evidence="1">
    <location>
        <begin position="64"/>
        <end position="81"/>
    </location>
</feature>
<dbReference type="RefSeq" id="XP_044943907.1">
    <property type="nucleotide sequence ID" value="XM_045087972.1"/>
</dbReference>
<dbReference type="GeneID" id="123394208"/>
<reference evidence="3" key="1">
    <citation type="submission" date="2025-08" db="UniProtKB">
        <authorList>
            <consortium name="RefSeq"/>
        </authorList>
    </citation>
    <scope>IDENTIFICATION</scope>
    <source>
        <tissue evidence="3">Brain</tissue>
    </source>
</reference>
<protein>
    <submittedName>
        <fullName evidence="3">Collagen alpha-1(I) chain-like</fullName>
    </submittedName>
</protein>
<evidence type="ECO:0000313" key="2">
    <source>
        <dbReference type="Proteomes" id="UP000000715"/>
    </source>
</evidence>
<accession>A0A8U0SLJ2</accession>
<keyword evidence="2" id="KW-1185">Reference proteome</keyword>
<evidence type="ECO:0000256" key="1">
    <source>
        <dbReference type="SAM" id="MobiDB-lite"/>
    </source>
</evidence>
<sequence>MDFLEVLQLAGARAGDPVTCGGPSAPPKTRSSASPRAGPALPAPSRRGAPGPGGRRPWRSPAGMRGGGPASGGQRRAGGGARAARARPTVLAVSAAPQPPLRGRREGAGRERAYAAGRGDHPGQPAGFWGPRPARRPRAQVVTDAEGPGSPDTPGLRGLLSVESPAGKGVLFAPRRVIRPLGTAAARARARVGAVMNGRLLQVVGLESEDENAGSSLPRGSCAPGIRSLGARLPGRRVSGQTGRHRSALVPALVLCGRAAGWLELHQPYLVEQVDSERSPRQETHFSWELQKAVQLAMLFVSPGVGPTCACRRGI</sequence>